<organism evidence="1">
    <name type="scientific">uncultured Segetibacter sp</name>
    <dbReference type="NCBI Taxonomy" id="481133"/>
    <lineage>
        <taxon>Bacteria</taxon>
        <taxon>Pseudomonadati</taxon>
        <taxon>Bacteroidota</taxon>
        <taxon>Chitinophagia</taxon>
        <taxon>Chitinophagales</taxon>
        <taxon>Chitinophagaceae</taxon>
        <taxon>Segetibacter</taxon>
        <taxon>environmental samples</taxon>
    </lineage>
</organism>
<accession>A0A6J4S749</accession>
<dbReference type="AlphaFoldDB" id="A0A6J4S749"/>
<name>A0A6J4S749_9BACT</name>
<reference evidence="1" key="1">
    <citation type="submission" date="2020-02" db="EMBL/GenBank/DDBJ databases">
        <authorList>
            <person name="Meier V. D."/>
        </authorList>
    </citation>
    <scope>NUCLEOTIDE SEQUENCE</scope>
    <source>
        <strain evidence="1">AVDCRST_MAG96</strain>
    </source>
</reference>
<evidence type="ECO:0000313" key="1">
    <source>
        <dbReference type="EMBL" id="CAA9485077.1"/>
    </source>
</evidence>
<sequence length="42" mass="4994">MLNLYFDPVFLYLCSRLIKNIVEQTLPTRLHKFSPVRNASRV</sequence>
<proteinExistence type="predicted"/>
<protein>
    <submittedName>
        <fullName evidence="1">Uncharacterized protein</fullName>
    </submittedName>
</protein>
<gene>
    <name evidence="1" type="ORF">AVDCRST_MAG96-1216</name>
</gene>
<dbReference type="EMBL" id="CADCVN010000456">
    <property type="protein sequence ID" value="CAA9485077.1"/>
    <property type="molecule type" value="Genomic_DNA"/>
</dbReference>